<proteinExistence type="predicted"/>
<gene>
    <name evidence="3" type="ORF">GOBAR_AA16187</name>
</gene>
<feature type="domain" description="DUF1308" evidence="2">
    <location>
        <begin position="413"/>
        <end position="475"/>
    </location>
</feature>
<evidence type="ECO:0000313" key="4">
    <source>
        <dbReference type="Proteomes" id="UP000239757"/>
    </source>
</evidence>
<feature type="region of interest" description="Disordered" evidence="1">
    <location>
        <begin position="265"/>
        <end position="298"/>
    </location>
</feature>
<dbReference type="Proteomes" id="UP000239757">
    <property type="component" value="Unassembled WGS sequence"/>
</dbReference>
<dbReference type="OrthoDB" id="441890at2759"/>
<dbReference type="AlphaFoldDB" id="A0A2P5XMC6"/>
<dbReference type="PANTHER" id="PTHR13379:SF0">
    <property type="entry name" value="UPF0415 PROTEIN C7ORF25"/>
    <property type="match status" value="1"/>
</dbReference>
<evidence type="ECO:0000259" key="2">
    <source>
        <dbReference type="Pfam" id="PF07000"/>
    </source>
</evidence>
<dbReference type="PANTHER" id="PTHR13379">
    <property type="entry name" value="UNCHARACTERIZED DUF1308"/>
    <property type="match status" value="1"/>
</dbReference>
<feature type="compositionally biased region" description="Basic residues" evidence="1">
    <location>
        <begin position="265"/>
        <end position="276"/>
    </location>
</feature>
<reference evidence="3 4" key="1">
    <citation type="submission" date="2015-01" db="EMBL/GenBank/DDBJ databases">
        <title>Genome of allotetraploid Gossypium barbadense reveals genomic plasticity and fiber elongation in cotton evolution.</title>
        <authorList>
            <person name="Chen X."/>
            <person name="Liu X."/>
            <person name="Zhao B."/>
            <person name="Zheng H."/>
            <person name="Hu Y."/>
            <person name="Lu G."/>
            <person name="Yang C."/>
            <person name="Chen J."/>
            <person name="Shan C."/>
            <person name="Zhang L."/>
            <person name="Zhou Y."/>
            <person name="Wang L."/>
            <person name="Guo W."/>
            <person name="Bai Y."/>
            <person name="Ruan J."/>
            <person name="Shangguan X."/>
            <person name="Mao Y."/>
            <person name="Jiang J."/>
            <person name="Zhu Y."/>
            <person name="Lei J."/>
            <person name="Kang H."/>
            <person name="Chen S."/>
            <person name="He X."/>
            <person name="Wang R."/>
            <person name="Wang Y."/>
            <person name="Chen J."/>
            <person name="Wang L."/>
            <person name="Yu S."/>
            <person name="Wang B."/>
            <person name="Wei J."/>
            <person name="Song S."/>
            <person name="Lu X."/>
            <person name="Gao Z."/>
            <person name="Gu W."/>
            <person name="Deng X."/>
            <person name="Ma D."/>
            <person name="Wang S."/>
            <person name="Liang W."/>
            <person name="Fang L."/>
            <person name="Cai C."/>
            <person name="Zhu X."/>
            <person name="Zhou B."/>
            <person name="Zhang Y."/>
            <person name="Chen Z."/>
            <person name="Xu S."/>
            <person name="Zhu R."/>
            <person name="Wang S."/>
            <person name="Zhang T."/>
            <person name="Zhao G."/>
        </authorList>
    </citation>
    <scope>NUCLEOTIDE SEQUENCE [LARGE SCALE GENOMIC DNA]</scope>
    <source>
        <strain evidence="4">cv. Xinhai21</strain>
        <tissue evidence="3">Leaf</tissue>
    </source>
</reference>
<protein>
    <recommendedName>
        <fullName evidence="2">DUF1308 domain-containing protein</fullName>
    </recommendedName>
</protein>
<evidence type="ECO:0000313" key="3">
    <source>
        <dbReference type="EMBL" id="PPS04466.1"/>
    </source>
</evidence>
<accession>A0A2P5XMC6</accession>
<sequence>MTLSLAIGLASKALKPHHRHLGRRSDALRGGFRTTNQPEPRPFWSCDEPQALIGHLAARDGRGALGPTISKTRGPASRHHRHLRAWMFQRTRNAIANLRAPLRLLREPRGFYHRPPSAPFAMRVEALATASAIKPGPWVHCEPVGHISHLGGIGCWGASGHHRPNSALWSCRTTRPDMGTVGCLRMCGSLGHQRSAHHLAKQAPLGSGGGSPMATTRHLALAMDVRASLRKQCQPILGLWLAREASSTIVHLGAPFGCAVTFRHRRQPRPLRRSRRQPLGQPSAAPGALGFPSRSEHPQATIQHSVLGMCRETLGATARPKMSALHRVRRIGAPSGYLGGSDVPASPRASHGHLDGPRMCGGPQNTIANLRCLRCYGSLKHTGHLLAALDVRAKEKVPPHFRDSRLFHLGRRDSPSERLIGLPTIRKLALKNKIVFGTGDYWRSSTLTANMAFVRAVAQTGMSLFTIKHSPRALTGN</sequence>
<evidence type="ECO:0000256" key="1">
    <source>
        <dbReference type="SAM" id="MobiDB-lite"/>
    </source>
</evidence>
<dbReference type="InterPro" id="IPR010733">
    <property type="entry name" value="DUF1308"/>
</dbReference>
<dbReference type="EMBL" id="KZ664591">
    <property type="protein sequence ID" value="PPS04466.1"/>
    <property type="molecule type" value="Genomic_DNA"/>
</dbReference>
<dbReference type="Pfam" id="PF07000">
    <property type="entry name" value="DUF1308"/>
    <property type="match status" value="1"/>
</dbReference>
<name>A0A2P5XMC6_GOSBA</name>
<organism evidence="3 4">
    <name type="scientific">Gossypium barbadense</name>
    <name type="common">Sea Island cotton</name>
    <name type="synonym">Hibiscus barbadensis</name>
    <dbReference type="NCBI Taxonomy" id="3634"/>
    <lineage>
        <taxon>Eukaryota</taxon>
        <taxon>Viridiplantae</taxon>
        <taxon>Streptophyta</taxon>
        <taxon>Embryophyta</taxon>
        <taxon>Tracheophyta</taxon>
        <taxon>Spermatophyta</taxon>
        <taxon>Magnoliopsida</taxon>
        <taxon>eudicotyledons</taxon>
        <taxon>Gunneridae</taxon>
        <taxon>Pentapetalae</taxon>
        <taxon>rosids</taxon>
        <taxon>malvids</taxon>
        <taxon>Malvales</taxon>
        <taxon>Malvaceae</taxon>
        <taxon>Malvoideae</taxon>
        <taxon>Gossypium</taxon>
    </lineage>
</organism>